<protein>
    <submittedName>
        <fullName evidence="1">Unannotated protein</fullName>
    </submittedName>
</protein>
<dbReference type="EMBL" id="CAEZTS010000143">
    <property type="protein sequence ID" value="CAB4587367.1"/>
    <property type="molecule type" value="Genomic_DNA"/>
</dbReference>
<name>A0A6J6FG70_9ZZZZ</name>
<gene>
    <name evidence="1" type="ORF">UFOPK1722_01437</name>
</gene>
<reference evidence="1" key="1">
    <citation type="submission" date="2020-05" db="EMBL/GenBank/DDBJ databases">
        <authorList>
            <person name="Chiriac C."/>
            <person name="Salcher M."/>
            <person name="Ghai R."/>
            <person name="Kavagutti S V."/>
        </authorList>
    </citation>
    <scope>NUCLEOTIDE SEQUENCE</scope>
</reference>
<dbReference type="AlphaFoldDB" id="A0A6J6FG70"/>
<accession>A0A6J6FG70</accession>
<proteinExistence type="predicted"/>
<sequence length="501" mass="56336">MTNELRTTRRLSAWHEGRPLPRGEKVNVHVGDDDEILCLSFVRMGGESLPWAVAIGHPHEEPRLFAVPDPRDRDMVADMMVEAGRIILEHFGHPGFASDVDEVMSVYEFRQIWVPGTSHLELLHSIAFAYARTTWQRPDVEVLRALGNLANCLFVEAQRPGQQTVIVASDALTTAFDFPSSPVRHAHLGHLLAWMGREKTRESRHRAATEAEKSSVATTLDPEFERTELESLVERWNAPPREQRVAKGRKVARAISDVLGGQLRHRHSLTVRAIDKLRRDPRGPNPGLSDLVRIGTDKFGRLWWDQVLRELSDDPEVREYWPGLRGDNSARQAAFSYQQRVAASRQVMHSLVHGDRALQEEELLRGHGVRAKVVAVDNGGGRWTLVHDFPALPDIKVGGSLAIAGAPKLQVKVQSVSVEDRTIIVSPSWSAPKYSSGPMAKRASDPTWRGRQLILIEDFPVHFTESMGYRINAKTESGFDILDYFRREIATDLGRDEGEDE</sequence>
<evidence type="ECO:0000313" key="1">
    <source>
        <dbReference type="EMBL" id="CAB4587367.1"/>
    </source>
</evidence>
<organism evidence="1">
    <name type="scientific">freshwater metagenome</name>
    <dbReference type="NCBI Taxonomy" id="449393"/>
    <lineage>
        <taxon>unclassified sequences</taxon>
        <taxon>metagenomes</taxon>
        <taxon>ecological metagenomes</taxon>
    </lineage>
</organism>